<comment type="catalytic activity">
    <reaction evidence="1">
        <text>ATP + protein L-histidine = ADP + protein N-phospho-L-histidine.</text>
        <dbReference type="EC" id="2.7.13.3"/>
    </reaction>
</comment>
<keyword evidence="5" id="KW-0547">Nucleotide-binding</keyword>
<evidence type="ECO:0000259" key="8">
    <source>
        <dbReference type="PROSITE" id="PS50109"/>
    </source>
</evidence>
<reference evidence="9 10" key="1">
    <citation type="submission" date="2021-12" db="EMBL/GenBank/DDBJ databases">
        <title>Siccirubricoccus leaddurans sp. nov., a high concentration Zn2+ tolerance bacterium.</title>
        <authorList>
            <person name="Cao Y."/>
        </authorList>
    </citation>
    <scope>NUCLEOTIDE SEQUENCE [LARGE SCALE GENOMIC DNA]</scope>
    <source>
        <strain evidence="9 10">KC 17139</strain>
    </source>
</reference>
<dbReference type="Pfam" id="PF02518">
    <property type="entry name" value="HATPase_c"/>
    <property type="match status" value="1"/>
</dbReference>
<dbReference type="InterPro" id="IPR011495">
    <property type="entry name" value="Sig_transdc_His_kin_sub2_dim/P"/>
</dbReference>
<dbReference type="InterPro" id="IPR035965">
    <property type="entry name" value="PAS-like_dom_sf"/>
</dbReference>
<keyword evidence="7" id="KW-0067">ATP-binding</keyword>
<dbReference type="SUPFAM" id="SSF55785">
    <property type="entry name" value="PYP-like sensor domain (PAS domain)"/>
    <property type="match status" value="1"/>
</dbReference>
<name>A0ABT1DAN3_9PROT</name>
<evidence type="ECO:0000256" key="7">
    <source>
        <dbReference type="ARBA" id="ARBA00022840"/>
    </source>
</evidence>
<dbReference type="Pfam" id="PF13426">
    <property type="entry name" value="PAS_9"/>
    <property type="match status" value="1"/>
</dbReference>
<dbReference type="PANTHER" id="PTHR41523:SF8">
    <property type="entry name" value="ETHYLENE RESPONSE SENSOR PROTEIN"/>
    <property type="match status" value="1"/>
</dbReference>
<protein>
    <recommendedName>
        <fullName evidence="2">histidine kinase</fullName>
        <ecNumber evidence="2">2.7.13.3</ecNumber>
    </recommendedName>
</protein>
<proteinExistence type="predicted"/>
<evidence type="ECO:0000256" key="6">
    <source>
        <dbReference type="ARBA" id="ARBA00022777"/>
    </source>
</evidence>
<dbReference type="InterPro" id="IPR003594">
    <property type="entry name" value="HATPase_dom"/>
</dbReference>
<gene>
    <name evidence="9" type="ORF">JYK14_17980</name>
</gene>
<keyword evidence="10" id="KW-1185">Reference proteome</keyword>
<dbReference type="InterPro" id="IPR036890">
    <property type="entry name" value="HATPase_C_sf"/>
</dbReference>
<evidence type="ECO:0000256" key="5">
    <source>
        <dbReference type="ARBA" id="ARBA00022741"/>
    </source>
</evidence>
<dbReference type="Gene3D" id="3.30.565.10">
    <property type="entry name" value="Histidine kinase-like ATPase, C-terminal domain"/>
    <property type="match status" value="1"/>
</dbReference>
<dbReference type="PANTHER" id="PTHR41523">
    <property type="entry name" value="TWO-COMPONENT SYSTEM SENSOR PROTEIN"/>
    <property type="match status" value="1"/>
</dbReference>
<dbReference type="EC" id="2.7.13.3" evidence="2"/>
<dbReference type="PROSITE" id="PS50109">
    <property type="entry name" value="HIS_KIN"/>
    <property type="match status" value="1"/>
</dbReference>
<dbReference type="NCBIfam" id="TIGR00229">
    <property type="entry name" value="sensory_box"/>
    <property type="match status" value="1"/>
</dbReference>
<keyword evidence="3" id="KW-0597">Phosphoprotein</keyword>
<dbReference type="Proteomes" id="UP001523392">
    <property type="component" value="Unassembled WGS sequence"/>
</dbReference>
<evidence type="ECO:0000256" key="2">
    <source>
        <dbReference type="ARBA" id="ARBA00012438"/>
    </source>
</evidence>
<dbReference type="InterPro" id="IPR000014">
    <property type="entry name" value="PAS"/>
</dbReference>
<dbReference type="InterPro" id="IPR005467">
    <property type="entry name" value="His_kinase_dom"/>
</dbReference>
<evidence type="ECO:0000256" key="3">
    <source>
        <dbReference type="ARBA" id="ARBA00022553"/>
    </source>
</evidence>
<evidence type="ECO:0000313" key="9">
    <source>
        <dbReference type="EMBL" id="MCO6418035.1"/>
    </source>
</evidence>
<keyword evidence="4" id="KW-0808">Transferase</keyword>
<keyword evidence="6" id="KW-0418">Kinase</keyword>
<feature type="domain" description="Histidine kinase" evidence="8">
    <location>
        <begin position="163"/>
        <end position="357"/>
    </location>
</feature>
<dbReference type="EMBL" id="JAFIRR010000113">
    <property type="protein sequence ID" value="MCO6418035.1"/>
    <property type="molecule type" value="Genomic_DNA"/>
</dbReference>
<sequence>MDDPNAKPPEVEQLLALPELAEALRSEQFRLFLDHVPVALIVATPQQAGECIAYANPAAERLTGMSAAALEGQGWTALPGEAEGEGPDLGIAVTEGQDRLGCFRIAREGAEPVLVEAYASLIEDESGAPAFRLLALVDVSLVIAGEREAMAQRLQDSDLLLREMQHRVKNNLQLVTALIRIEARNAARGAIMDGAFDRLAGRVEAVALLYRELDGNTREAEVDLGTYLSQVASAVMRAHAAAGIRLELKVDAWPVSVNVAMPAGLVVNELLTNALKYAFRGRDGGTITLHSVVDERGCEVLVADDGIGLPEGVTWPQPGRLSALILRSLEQNALARVQVESKPGEGMQVRIRFSRSAAAAQADGA</sequence>
<accession>A0ABT1DAN3</accession>
<dbReference type="SUPFAM" id="SSF55874">
    <property type="entry name" value="ATPase domain of HSP90 chaperone/DNA topoisomerase II/histidine kinase"/>
    <property type="match status" value="1"/>
</dbReference>
<evidence type="ECO:0000313" key="10">
    <source>
        <dbReference type="Proteomes" id="UP001523392"/>
    </source>
</evidence>
<dbReference type="Pfam" id="PF07568">
    <property type="entry name" value="HisKA_2"/>
    <property type="match status" value="1"/>
</dbReference>
<comment type="caution">
    <text evidence="9">The sequence shown here is derived from an EMBL/GenBank/DDBJ whole genome shotgun (WGS) entry which is preliminary data.</text>
</comment>
<organism evidence="9 10">
    <name type="scientific">Siccirubricoccus soli</name>
    <dbReference type="NCBI Taxonomy" id="2899147"/>
    <lineage>
        <taxon>Bacteria</taxon>
        <taxon>Pseudomonadati</taxon>
        <taxon>Pseudomonadota</taxon>
        <taxon>Alphaproteobacteria</taxon>
        <taxon>Acetobacterales</taxon>
        <taxon>Roseomonadaceae</taxon>
        <taxon>Siccirubricoccus</taxon>
    </lineage>
</organism>
<dbReference type="Gene3D" id="3.30.450.20">
    <property type="entry name" value="PAS domain"/>
    <property type="match status" value="1"/>
</dbReference>
<evidence type="ECO:0000256" key="4">
    <source>
        <dbReference type="ARBA" id="ARBA00022679"/>
    </source>
</evidence>
<dbReference type="CDD" id="cd00130">
    <property type="entry name" value="PAS"/>
    <property type="match status" value="1"/>
</dbReference>
<dbReference type="RefSeq" id="WP_252954664.1">
    <property type="nucleotide sequence ID" value="NZ_JAFIRR010000113.1"/>
</dbReference>
<evidence type="ECO:0000256" key="1">
    <source>
        <dbReference type="ARBA" id="ARBA00000085"/>
    </source>
</evidence>